<evidence type="ECO:0000256" key="4">
    <source>
        <dbReference type="RuleBase" id="RU003718"/>
    </source>
</evidence>
<accession>A0AAU9RSX5</accession>
<evidence type="ECO:0000256" key="1">
    <source>
        <dbReference type="ARBA" id="ARBA00009995"/>
    </source>
</evidence>
<dbReference type="PROSITE" id="PS00375">
    <property type="entry name" value="UDPGT"/>
    <property type="match status" value="1"/>
</dbReference>
<name>A0AAU9RSX5_THLAR</name>
<evidence type="ECO:0000313" key="6">
    <source>
        <dbReference type="Proteomes" id="UP000836841"/>
    </source>
</evidence>
<keyword evidence="3 4" id="KW-0808">Transferase</keyword>
<organism evidence="5 6">
    <name type="scientific">Thlaspi arvense</name>
    <name type="common">Field penny-cress</name>
    <dbReference type="NCBI Taxonomy" id="13288"/>
    <lineage>
        <taxon>Eukaryota</taxon>
        <taxon>Viridiplantae</taxon>
        <taxon>Streptophyta</taxon>
        <taxon>Embryophyta</taxon>
        <taxon>Tracheophyta</taxon>
        <taxon>Spermatophyta</taxon>
        <taxon>Magnoliopsida</taxon>
        <taxon>eudicotyledons</taxon>
        <taxon>Gunneridae</taxon>
        <taxon>Pentapetalae</taxon>
        <taxon>rosids</taxon>
        <taxon>malvids</taxon>
        <taxon>Brassicales</taxon>
        <taxon>Brassicaceae</taxon>
        <taxon>Thlaspideae</taxon>
        <taxon>Thlaspi</taxon>
    </lineage>
</organism>
<keyword evidence="6" id="KW-1185">Reference proteome</keyword>
<dbReference type="PANTHER" id="PTHR48048:SF45">
    <property type="entry name" value="GLYCOSYLTRANSFERASE"/>
    <property type="match status" value="1"/>
</dbReference>
<reference evidence="5 6" key="1">
    <citation type="submission" date="2022-03" db="EMBL/GenBank/DDBJ databases">
        <authorList>
            <person name="Nunn A."/>
            <person name="Chopra R."/>
            <person name="Nunn A."/>
            <person name="Contreras Garrido A."/>
        </authorList>
    </citation>
    <scope>NUCLEOTIDE SEQUENCE [LARGE SCALE GENOMIC DNA]</scope>
</reference>
<dbReference type="Gene3D" id="3.40.50.2000">
    <property type="entry name" value="Glycogen Phosphorylase B"/>
    <property type="match status" value="1"/>
</dbReference>
<dbReference type="GO" id="GO:0035251">
    <property type="term" value="F:UDP-glucosyltransferase activity"/>
    <property type="evidence" value="ECO:0007669"/>
    <property type="project" value="InterPro"/>
</dbReference>
<evidence type="ECO:0000256" key="2">
    <source>
        <dbReference type="ARBA" id="ARBA00022676"/>
    </source>
</evidence>
<dbReference type="Pfam" id="PF00201">
    <property type="entry name" value="UDPGT"/>
    <property type="match status" value="1"/>
</dbReference>
<gene>
    <name evidence="5" type="ORF">TAV2_LOCUS8642</name>
</gene>
<dbReference type="PANTHER" id="PTHR48048">
    <property type="entry name" value="GLYCOSYLTRANSFERASE"/>
    <property type="match status" value="1"/>
</dbReference>
<dbReference type="InterPro" id="IPR035595">
    <property type="entry name" value="UDP_glycos_trans_CS"/>
</dbReference>
<dbReference type="InterPro" id="IPR002213">
    <property type="entry name" value="UDP_glucos_trans"/>
</dbReference>
<dbReference type="Proteomes" id="UP000836841">
    <property type="component" value="Unassembled WGS sequence"/>
</dbReference>
<evidence type="ECO:0000256" key="3">
    <source>
        <dbReference type="ARBA" id="ARBA00022679"/>
    </source>
</evidence>
<dbReference type="SUPFAM" id="SSF53756">
    <property type="entry name" value="UDP-Glycosyltransferase/glycogen phosphorylase"/>
    <property type="match status" value="1"/>
</dbReference>
<evidence type="ECO:0000313" key="5">
    <source>
        <dbReference type="EMBL" id="CAH2050873.1"/>
    </source>
</evidence>
<keyword evidence="2 4" id="KW-0328">Glycosyltransferase</keyword>
<proteinExistence type="inferred from homology"/>
<protein>
    <submittedName>
        <fullName evidence="5">Uncharacterized protein</fullName>
    </submittedName>
</protein>
<sequence length="100" mass="10880">MVSGWVRQLAMLSRPAMGGLVSHCGWNSVLESIGYGVPIPTWPIYAEQQENPFQLVRKLVLAVKITLDCDQQSCSAGGARMVSAAEIERGMNKEVDGGRM</sequence>
<dbReference type="InterPro" id="IPR050481">
    <property type="entry name" value="UDP-glycosyltransf_plant"/>
</dbReference>
<dbReference type="EMBL" id="CAJVSB020000441">
    <property type="protein sequence ID" value="CAH2050873.1"/>
    <property type="molecule type" value="Genomic_DNA"/>
</dbReference>
<comment type="similarity">
    <text evidence="1 4">Belongs to the UDP-glycosyltransferase family.</text>
</comment>
<dbReference type="AlphaFoldDB" id="A0AAU9RSX5"/>
<comment type="caution">
    <text evidence="5">The sequence shown here is derived from an EMBL/GenBank/DDBJ whole genome shotgun (WGS) entry which is preliminary data.</text>
</comment>